<accession>A0A2P2LZ41</accession>
<name>A0A2P2LZ41_RHIMU</name>
<evidence type="ECO:0000313" key="2">
    <source>
        <dbReference type="EMBL" id="MBX23241.1"/>
    </source>
</evidence>
<keyword evidence="2" id="KW-0560">Oxidoreductase</keyword>
<dbReference type="EMBL" id="GGEC01042757">
    <property type="protein sequence ID" value="MBX23241.1"/>
    <property type="molecule type" value="Transcribed_RNA"/>
</dbReference>
<reference evidence="2" key="1">
    <citation type="submission" date="2018-02" db="EMBL/GenBank/DDBJ databases">
        <title>Rhizophora mucronata_Transcriptome.</title>
        <authorList>
            <person name="Meera S.P."/>
            <person name="Sreeshan A."/>
            <person name="Augustine A."/>
        </authorList>
    </citation>
    <scope>NUCLEOTIDE SEQUENCE</scope>
    <source>
        <tissue evidence="2">Leaf</tissue>
    </source>
</reference>
<organism evidence="2">
    <name type="scientific">Rhizophora mucronata</name>
    <name type="common">Asiatic mangrove</name>
    <dbReference type="NCBI Taxonomy" id="61149"/>
    <lineage>
        <taxon>Eukaryota</taxon>
        <taxon>Viridiplantae</taxon>
        <taxon>Streptophyta</taxon>
        <taxon>Embryophyta</taxon>
        <taxon>Tracheophyta</taxon>
        <taxon>Spermatophyta</taxon>
        <taxon>Magnoliopsida</taxon>
        <taxon>eudicotyledons</taxon>
        <taxon>Gunneridae</taxon>
        <taxon>Pentapetalae</taxon>
        <taxon>rosids</taxon>
        <taxon>fabids</taxon>
        <taxon>Malpighiales</taxon>
        <taxon>Rhizophoraceae</taxon>
        <taxon>Rhizophora</taxon>
    </lineage>
</organism>
<evidence type="ECO:0000313" key="1">
    <source>
        <dbReference type="EMBL" id="MBX23239.1"/>
    </source>
</evidence>
<sequence length="69" mass="7822">MMKWPGACCDQKIFRGCGACHLQYCDHQLLHLLLLFVIELHTSGPLFLQRATDCNVDADASRFEDKEAP</sequence>
<protein>
    <submittedName>
        <fullName evidence="1 2">Alpha-dioxygenase 2</fullName>
    </submittedName>
</protein>
<proteinExistence type="predicted"/>
<dbReference type="AlphaFoldDB" id="A0A2P2LZ41"/>
<dbReference type="GO" id="GO:0051213">
    <property type="term" value="F:dioxygenase activity"/>
    <property type="evidence" value="ECO:0007669"/>
    <property type="project" value="UniProtKB-KW"/>
</dbReference>
<dbReference type="EMBL" id="GGEC01042755">
    <property type="protein sequence ID" value="MBX23239.1"/>
    <property type="molecule type" value="Transcribed_RNA"/>
</dbReference>
<keyword evidence="2" id="KW-0223">Dioxygenase</keyword>